<proteinExistence type="predicted"/>
<dbReference type="Proteomes" id="UP000289411">
    <property type="component" value="Unassembled WGS sequence"/>
</dbReference>
<evidence type="ECO:0000256" key="1">
    <source>
        <dbReference type="SAM" id="Coils"/>
    </source>
</evidence>
<reference evidence="2 3" key="2">
    <citation type="submission" date="2019-02" db="EMBL/GenBank/DDBJ databases">
        <title>'Lichenibacterium ramalinii' gen. nov. sp. nov., 'Lichenibacterium minor' gen. nov. sp. nov.</title>
        <authorList>
            <person name="Pankratov T."/>
        </authorList>
    </citation>
    <scope>NUCLEOTIDE SEQUENCE [LARGE SCALE GENOMIC DNA]</scope>
    <source>
        <strain evidence="2 3">RmlP001</strain>
    </source>
</reference>
<name>A0A4Q2RBI9_9HYPH</name>
<evidence type="ECO:0000313" key="2">
    <source>
        <dbReference type="EMBL" id="RYB03692.1"/>
    </source>
</evidence>
<dbReference type="Pfam" id="PF13747">
    <property type="entry name" value="DUF4164"/>
    <property type="match status" value="1"/>
</dbReference>
<reference evidence="2 3" key="1">
    <citation type="submission" date="2018-09" db="EMBL/GenBank/DDBJ databases">
        <authorList>
            <person name="Grouzdev D.S."/>
            <person name="Krutkina M.S."/>
        </authorList>
    </citation>
    <scope>NUCLEOTIDE SEQUENCE [LARGE SCALE GENOMIC DNA]</scope>
    <source>
        <strain evidence="2 3">RmlP001</strain>
    </source>
</reference>
<dbReference type="AlphaFoldDB" id="A0A4Q2RBI9"/>
<organism evidence="2 3">
    <name type="scientific">Lichenibacterium ramalinae</name>
    <dbReference type="NCBI Taxonomy" id="2316527"/>
    <lineage>
        <taxon>Bacteria</taxon>
        <taxon>Pseudomonadati</taxon>
        <taxon>Pseudomonadota</taxon>
        <taxon>Alphaproteobacteria</taxon>
        <taxon>Hyphomicrobiales</taxon>
        <taxon>Lichenihabitantaceae</taxon>
        <taxon>Lichenibacterium</taxon>
    </lineage>
</organism>
<dbReference type="InterPro" id="IPR025310">
    <property type="entry name" value="DUF4164"/>
</dbReference>
<dbReference type="OrthoDB" id="8001694at2"/>
<feature type="coiled-coil region" evidence="1">
    <location>
        <begin position="7"/>
        <end position="41"/>
    </location>
</feature>
<dbReference type="EMBL" id="QYBC01000013">
    <property type="protein sequence ID" value="RYB03692.1"/>
    <property type="molecule type" value="Genomic_DNA"/>
</dbReference>
<gene>
    <name evidence="2" type="ORF">D3272_16235</name>
</gene>
<dbReference type="RefSeq" id="WP_129220260.1">
    <property type="nucleotide sequence ID" value="NZ_QYBC01000013.1"/>
</dbReference>
<protein>
    <submittedName>
        <fullName evidence="2">DUF4164 family protein</fullName>
    </submittedName>
</protein>
<keyword evidence="3" id="KW-1185">Reference proteome</keyword>
<evidence type="ECO:0000313" key="3">
    <source>
        <dbReference type="Proteomes" id="UP000289411"/>
    </source>
</evidence>
<comment type="caution">
    <text evidence="2">The sequence shown here is derived from an EMBL/GenBank/DDBJ whole genome shotgun (WGS) entry which is preliminary data.</text>
</comment>
<sequence>MDLPDRLQRALQRLNGALDALEAAAERRAEAEAGRADAEAEFSVMQDDRSRLAVELDAALARARGLDRAVDEVSGRLDRAGATLRDIVEALASGDAAASGPA</sequence>
<dbReference type="SUPFAM" id="SSF57997">
    <property type="entry name" value="Tropomyosin"/>
    <property type="match status" value="1"/>
</dbReference>
<keyword evidence="1" id="KW-0175">Coiled coil</keyword>
<accession>A0A4Q2RBI9</accession>